<dbReference type="AlphaFoldDB" id="A0A162JLJ7"/>
<dbReference type="Proteomes" id="UP000076744">
    <property type="component" value="Unassembled WGS sequence"/>
</dbReference>
<dbReference type="PANTHER" id="PTHR43712:SF16">
    <property type="entry name" value="O-METHYLTRANSFERASE ELCB"/>
    <property type="match status" value="1"/>
</dbReference>
<dbReference type="Pfam" id="PF00891">
    <property type="entry name" value="Methyltransf_2"/>
    <property type="match status" value="1"/>
</dbReference>
<sequence length="474" mass="52054">MPGTTSHTLSPVTNGNSVAPQSAVTHLSALSDDIQTKTALLTNSLNEKHLDAPSFKLGGSTSFALDELDLQDKATRNELIALTKELHDLLVGPKDALKNLAWNSVSYIPLEAICEFRIAEAVPPSGCISYVDLAVKIQQLTDIKVTVSDLKCILRLAMANDLFSEPIPDHVAHSRTSLLLLEDPSVASWVAMFTTDLLRPIVNTVEAMKKWPGSQEPNETGVNIAYRNDIPFFEFMQSDHARMKRYGLAMKAQGDRDGYDLSHTTNGYPWSELGAARVVDIGGSQGHVAFALAEAFPQLSFIVQDKAETRTEQTIGQVPQHLAARVELMAHDCFNPQPVEADVYFFRHVFHAFSDKYAVTALKALVPVMKPGARVVINDYVLPPPGTLSKSDEKSVRTMDLLMRAVCNAREREAGDWASLFAQADLRFRWKGATKTAGKLSFIEAVWDDKEVEEHTGEPDARHRGPSNGSSNGS</sequence>
<dbReference type="OrthoDB" id="1606438at2759"/>
<evidence type="ECO:0000259" key="5">
    <source>
        <dbReference type="Pfam" id="PF00891"/>
    </source>
</evidence>
<dbReference type="CDD" id="cd02440">
    <property type="entry name" value="AdoMet_MTases"/>
    <property type="match status" value="1"/>
</dbReference>
<keyword evidence="3" id="KW-0949">S-adenosyl-L-methionine</keyword>
<accession>A0A162JLJ7</accession>
<evidence type="ECO:0000313" key="6">
    <source>
        <dbReference type="EMBL" id="OAA70722.1"/>
    </source>
</evidence>
<dbReference type="GO" id="GO:0008171">
    <property type="term" value="F:O-methyltransferase activity"/>
    <property type="evidence" value="ECO:0007669"/>
    <property type="project" value="InterPro"/>
</dbReference>
<dbReference type="SUPFAM" id="SSF46785">
    <property type="entry name" value="Winged helix' DNA-binding domain"/>
    <property type="match status" value="1"/>
</dbReference>
<feature type="region of interest" description="Disordered" evidence="4">
    <location>
        <begin position="451"/>
        <end position="474"/>
    </location>
</feature>
<protein>
    <submittedName>
        <fullName evidence="6">O-methyltransferase, family 2</fullName>
    </submittedName>
</protein>
<dbReference type="Gene3D" id="1.10.10.10">
    <property type="entry name" value="Winged helix-like DNA-binding domain superfamily/Winged helix DNA-binding domain"/>
    <property type="match status" value="1"/>
</dbReference>
<keyword evidence="7" id="KW-1185">Reference proteome</keyword>
<reference evidence="6 7" key="1">
    <citation type="journal article" date="2016" name="Genome Biol. Evol.">
        <title>Divergent and convergent evolution of fungal pathogenicity.</title>
        <authorList>
            <person name="Shang Y."/>
            <person name="Xiao G."/>
            <person name="Zheng P."/>
            <person name="Cen K."/>
            <person name="Zhan S."/>
            <person name="Wang C."/>
        </authorList>
    </citation>
    <scope>NUCLEOTIDE SEQUENCE [LARGE SCALE GENOMIC DNA]</scope>
    <source>
        <strain evidence="6 7">ARSEF 2679</strain>
    </source>
</reference>
<feature type="domain" description="O-methyltransferase C-terminal" evidence="5">
    <location>
        <begin position="275"/>
        <end position="424"/>
    </location>
</feature>
<dbReference type="PANTHER" id="PTHR43712">
    <property type="entry name" value="PUTATIVE (AFU_ORTHOLOGUE AFUA_4G14580)-RELATED"/>
    <property type="match status" value="1"/>
</dbReference>
<dbReference type="GO" id="GO:0032259">
    <property type="term" value="P:methylation"/>
    <property type="evidence" value="ECO:0007669"/>
    <property type="project" value="UniProtKB-KW"/>
</dbReference>
<dbReference type="RefSeq" id="XP_018707009.1">
    <property type="nucleotide sequence ID" value="XM_018846302.1"/>
</dbReference>
<dbReference type="InterPro" id="IPR029063">
    <property type="entry name" value="SAM-dependent_MTases_sf"/>
</dbReference>
<evidence type="ECO:0000256" key="3">
    <source>
        <dbReference type="ARBA" id="ARBA00022691"/>
    </source>
</evidence>
<name>A0A162JLJ7_CORFA</name>
<dbReference type="InterPro" id="IPR036388">
    <property type="entry name" value="WH-like_DNA-bd_sf"/>
</dbReference>
<evidence type="ECO:0000256" key="4">
    <source>
        <dbReference type="SAM" id="MobiDB-lite"/>
    </source>
</evidence>
<dbReference type="InterPro" id="IPR016461">
    <property type="entry name" value="COMT-like"/>
</dbReference>
<proteinExistence type="predicted"/>
<keyword evidence="1 6" id="KW-0489">Methyltransferase</keyword>
<comment type="caution">
    <text evidence="6">The sequence shown here is derived from an EMBL/GenBank/DDBJ whole genome shotgun (WGS) entry which is preliminary data.</text>
</comment>
<dbReference type="EMBL" id="AZHB01000004">
    <property type="protein sequence ID" value="OAA70722.1"/>
    <property type="molecule type" value="Genomic_DNA"/>
</dbReference>
<gene>
    <name evidence="6" type="ORF">ISF_02696</name>
</gene>
<dbReference type="Gene3D" id="3.40.50.150">
    <property type="entry name" value="Vaccinia Virus protein VP39"/>
    <property type="match status" value="1"/>
</dbReference>
<dbReference type="PROSITE" id="PS51683">
    <property type="entry name" value="SAM_OMT_II"/>
    <property type="match status" value="1"/>
</dbReference>
<dbReference type="SUPFAM" id="SSF53335">
    <property type="entry name" value="S-adenosyl-L-methionine-dependent methyltransferases"/>
    <property type="match status" value="1"/>
</dbReference>
<evidence type="ECO:0000256" key="1">
    <source>
        <dbReference type="ARBA" id="ARBA00022603"/>
    </source>
</evidence>
<evidence type="ECO:0000313" key="7">
    <source>
        <dbReference type="Proteomes" id="UP000076744"/>
    </source>
</evidence>
<organism evidence="6 7">
    <name type="scientific">Cordyceps fumosorosea (strain ARSEF 2679)</name>
    <name type="common">Isaria fumosorosea</name>
    <dbReference type="NCBI Taxonomy" id="1081104"/>
    <lineage>
        <taxon>Eukaryota</taxon>
        <taxon>Fungi</taxon>
        <taxon>Dikarya</taxon>
        <taxon>Ascomycota</taxon>
        <taxon>Pezizomycotina</taxon>
        <taxon>Sordariomycetes</taxon>
        <taxon>Hypocreomycetidae</taxon>
        <taxon>Hypocreales</taxon>
        <taxon>Cordycipitaceae</taxon>
        <taxon>Cordyceps</taxon>
    </lineage>
</organism>
<keyword evidence="2 6" id="KW-0808">Transferase</keyword>
<dbReference type="GeneID" id="30018988"/>
<dbReference type="InterPro" id="IPR036390">
    <property type="entry name" value="WH_DNA-bd_sf"/>
</dbReference>
<dbReference type="InterPro" id="IPR001077">
    <property type="entry name" value="COMT_C"/>
</dbReference>
<evidence type="ECO:0000256" key="2">
    <source>
        <dbReference type="ARBA" id="ARBA00022679"/>
    </source>
</evidence>
<feature type="compositionally biased region" description="Basic and acidic residues" evidence="4">
    <location>
        <begin position="451"/>
        <end position="463"/>
    </location>
</feature>